<evidence type="ECO:0000259" key="4">
    <source>
        <dbReference type="Pfam" id="PF01420"/>
    </source>
</evidence>
<keyword evidence="5" id="KW-0378">Hydrolase</keyword>
<dbReference type="GO" id="GO:0004519">
    <property type="term" value="F:endonuclease activity"/>
    <property type="evidence" value="ECO:0007669"/>
    <property type="project" value="UniProtKB-KW"/>
</dbReference>
<evidence type="ECO:0000256" key="1">
    <source>
        <dbReference type="ARBA" id="ARBA00010923"/>
    </source>
</evidence>
<evidence type="ECO:0000256" key="2">
    <source>
        <dbReference type="ARBA" id="ARBA00022747"/>
    </source>
</evidence>
<feature type="domain" description="Type I restriction modification DNA specificity" evidence="4">
    <location>
        <begin position="21"/>
        <end position="175"/>
    </location>
</feature>
<dbReference type="PANTHER" id="PTHR43140:SF1">
    <property type="entry name" value="TYPE I RESTRICTION ENZYME ECOKI SPECIFICITY SUBUNIT"/>
    <property type="match status" value="1"/>
</dbReference>
<dbReference type="SUPFAM" id="SSF116734">
    <property type="entry name" value="DNA methylase specificity domain"/>
    <property type="match status" value="2"/>
</dbReference>
<evidence type="ECO:0000256" key="3">
    <source>
        <dbReference type="ARBA" id="ARBA00023125"/>
    </source>
</evidence>
<sequence length="423" mass="47078">MSFPTYPDYKDSGVEWLGEVPSHWNMISLKRIANLKSGTTISPDLIEEKGTYPVYGGNGLRGYTHSYTHDGFYPLIGRQGALCGNLNYASGKFWASEHAIVVTKTSTLSEKWLGELLRAMKLGQYSISAAQPGLSVEVITCLRIPIPPVSEQSLIASFLDHETAKIDALIAEQQTLIELLKEKRQAVISHAVTKGLDPNAPMKDSGMTWLGNVPQHWTVLHLKRTFLSYDYGISEPLFPDGGIAVLRMGNIQDGKIIYDDIKYTEHTPSELLLANEDLLFNRTNSLELIGKVGLFIGNDKYPTSFASYLVRIRMRDSFDPYFFSFLLNTQEILGEARSLAFISIGQCNLNPSRYSQLLIAAPPFDEQKKISSFLEIETKNLEQLINEAQHAISLLKERRSALISAAVTGKIDVRGYAPQPEAA</sequence>
<reference evidence="5 6" key="1">
    <citation type="submission" date="2019-08" db="EMBL/GenBank/DDBJ databases">
        <authorList>
            <person name="Luo N."/>
        </authorList>
    </citation>
    <scope>NUCLEOTIDE SEQUENCE [LARGE SCALE GENOMIC DNA]</scope>
    <source>
        <strain evidence="5 6">NCIMB 9442</strain>
    </source>
</reference>
<proteinExistence type="inferred from homology"/>
<dbReference type="RefSeq" id="WP_196609502.1">
    <property type="nucleotide sequence ID" value="NZ_VRYY01000298.1"/>
</dbReference>
<protein>
    <submittedName>
        <fullName evidence="5">Restriction endonuclease subunit S</fullName>
    </submittedName>
</protein>
<dbReference type="Gene3D" id="3.90.220.20">
    <property type="entry name" value="DNA methylase specificity domains"/>
    <property type="match status" value="2"/>
</dbReference>
<dbReference type="Gene3D" id="1.10.287.1120">
    <property type="entry name" value="Bipartite methylase S protein"/>
    <property type="match status" value="2"/>
</dbReference>
<dbReference type="InterPro" id="IPR044946">
    <property type="entry name" value="Restrct_endonuc_typeI_TRD_sf"/>
</dbReference>
<dbReference type="CDD" id="cd17266">
    <property type="entry name" value="RMtype1_S_Sau1132ORF3780P-TRD2-CR2_like"/>
    <property type="match status" value="1"/>
</dbReference>
<name>A0ABS0J4U7_9BACT</name>
<dbReference type="InterPro" id="IPR000055">
    <property type="entry name" value="Restrct_endonuc_typeI_TRD"/>
</dbReference>
<organism evidence="5 6">
    <name type="scientific">Nitratidesulfovibrio oxamicus</name>
    <dbReference type="NCBI Taxonomy" id="32016"/>
    <lineage>
        <taxon>Bacteria</taxon>
        <taxon>Pseudomonadati</taxon>
        <taxon>Thermodesulfobacteriota</taxon>
        <taxon>Desulfovibrionia</taxon>
        <taxon>Desulfovibrionales</taxon>
        <taxon>Desulfovibrionaceae</taxon>
        <taxon>Nitratidesulfovibrio</taxon>
    </lineage>
</organism>
<accession>A0ABS0J4U7</accession>
<dbReference type="EMBL" id="VRYY01000298">
    <property type="protein sequence ID" value="MBG3877462.1"/>
    <property type="molecule type" value="Genomic_DNA"/>
</dbReference>
<keyword evidence="6" id="KW-1185">Reference proteome</keyword>
<dbReference type="Proteomes" id="UP001194469">
    <property type="component" value="Unassembled WGS sequence"/>
</dbReference>
<keyword evidence="5" id="KW-0540">Nuclease</keyword>
<dbReference type="Pfam" id="PF01420">
    <property type="entry name" value="Methylase_S"/>
    <property type="match status" value="1"/>
</dbReference>
<comment type="similarity">
    <text evidence="1">Belongs to the type-I restriction system S methylase family.</text>
</comment>
<dbReference type="PANTHER" id="PTHR43140">
    <property type="entry name" value="TYPE-1 RESTRICTION ENZYME ECOKI SPECIFICITY PROTEIN"/>
    <property type="match status" value="1"/>
</dbReference>
<keyword evidence="3" id="KW-0238">DNA-binding</keyword>
<comment type="caution">
    <text evidence="5">The sequence shown here is derived from an EMBL/GenBank/DDBJ whole genome shotgun (WGS) entry which is preliminary data.</text>
</comment>
<evidence type="ECO:0000313" key="6">
    <source>
        <dbReference type="Proteomes" id="UP001194469"/>
    </source>
</evidence>
<dbReference type="InterPro" id="IPR051212">
    <property type="entry name" value="Type-I_RE_S_subunit"/>
</dbReference>
<keyword evidence="5" id="KW-0255">Endonuclease</keyword>
<dbReference type="CDD" id="cd17524">
    <property type="entry name" value="RMtype1_S_EcoUTORF5051P-TRD2-CR2_like"/>
    <property type="match status" value="1"/>
</dbReference>
<keyword evidence="2" id="KW-0680">Restriction system</keyword>
<gene>
    <name evidence="5" type="ORF">FVW20_10630</name>
</gene>
<evidence type="ECO:0000313" key="5">
    <source>
        <dbReference type="EMBL" id="MBG3877462.1"/>
    </source>
</evidence>